<keyword evidence="2" id="KW-1185">Reference proteome</keyword>
<gene>
    <name evidence="1" type="ORF">S23_39580</name>
</gene>
<accession>A0AAI8QCZ9</accession>
<evidence type="ECO:0000313" key="2">
    <source>
        <dbReference type="Proteomes" id="UP000007886"/>
    </source>
</evidence>
<evidence type="ECO:0000313" key="1">
    <source>
        <dbReference type="EMBL" id="BAL77153.1"/>
    </source>
</evidence>
<organism evidence="1 2">
    <name type="scientific">Bradyrhizobium cosmicum</name>
    <dbReference type="NCBI Taxonomy" id="1404864"/>
    <lineage>
        <taxon>Bacteria</taxon>
        <taxon>Pseudomonadati</taxon>
        <taxon>Pseudomonadota</taxon>
        <taxon>Alphaproteobacteria</taxon>
        <taxon>Hyphomicrobiales</taxon>
        <taxon>Nitrobacteraceae</taxon>
        <taxon>Bradyrhizobium</taxon>
    </lineage>
</organism>
<dbReference type="AlphaFoldDB" id="A0AAI8QCZ9"/>
<sequence length="60" mass="6342">MDLGKADLGKADLALSWAFTGAAADLEEFNCFDAAPCDPDFAMLPVDLLAGVRCVFADFV</sequence>
<reference evidence="1 2" key="1">
    <citation type="journal article" date="2012" name="Microbes Environ.">
        <title>Complete genome sequence of Bradyrhizobium sp. S23321: insights into symbiosis evolution in soil oligotrophs.</title>
        <authorList>
            <person name="Okubo T."/>
            <person name="Tsukui T."/>
            <person name="Maita H."/>
            <person name="Okamoto S."/>
            <person name="Oshima K."/>
            <person name="Fujisawa T."/>
            <person name="Saito A."/>
            <person name="Futamata H."/>
            <person name="Hattori R."/>
            <person name="Shimomura Y."/>
            <person name="Haruta S."/>
            <person name="Morimoto S."/>
            <person name="Wang Y."/>
            <person name="Sakai Y."/>
            <person name="Hattori M."/>
            <person name="Aizawa S."/>
            <person name="Nagashima K.V.P."/>
            <person name="Masuda S."/>
            <person name="Hattori T."/>
            <person name="Yamashita A."/>
            <person name="Bao Z."/>
            <person name="Hayatsu M."/>
            <person name="Kajiya-Kanegae H."/>
            <person name="Yoshinaga I."/>
            <person name="Sakamoto K."/>
            <person name="Toyota K."/>
            <person name="Nakao M."/>
            <person name="Kohara M."/>
            <person name="Anda M."/>
            <person name="Niwa R."/>
            <person name="Jung-Hwan P."/>
            <person name="Sameshima-Saito R."/>
            <person name="Tokuda S."/>
            <person name="Yamamoto S."/>
            <person name="Yamamoto S."/>
            <person name="Yokoyama T."/>
            <person name="Akutsu T."/>
            <person name="Nakamura Y."/>
            <person name="Nakahira-Yanaka Y."/>
            <person name="Takada Hoshino Y."/>
            <person name="Hirakawa H."/>
            <person name="Mitsui H."/>
            <person name="Terasawa K."/>
            <person name="Itakura M."/>
            <person name="Sato S."/>
            <person name="Ikeda-Ohtsubo W."/>
            <person name="Sakakura N."/>
            <person name="Kaminuma E."/>
            <person name="Minamisawa K."/>
        </authorList>
    </citation>
    <scope>NUCLEOTIDE SEQUENCE [LARGE SCALE GENOMIC DNA]</scope>
    <source>
        <strain evidence="1 2">S23321</strain>
    </source>
</reference>
<dbReference type="KEGG" id="brs:S23_39580"/>
<proteinExistence type="predicted"/>
<name>A0AAI8QCZ9_9BRAD</name>
<protein>
    <submittedName>
        <fullName evidence="1">Uncharacterized protein</fullName>
    </submittedName>
</protein>
<dbReference type="EMBL" id="AP012279">
    <property type="protein sequence ID" value="BAL77153.1"/>
    <property type="molecule type" value="Genomic_DNA"/>
</dbReference>
<dbReference type="Proteomes" id="UP000007886">
    <property type="component" value="Chromosome"/>
</dbReference>